<dbReference type="InterPro" id="IPR036866">
    <property type="entry name" value="RibonucZ/Hydroxyglut_hydro"/>
</dbReference>
<protein>
    <submittedName>
        <fullName evidence="7">Ribonuclease J</fullName>
    </submittedName>
</protein>
<dbReference type="Pfam" id="PF07521">
    <property type="entry name" value="RMMBL"/>
    <property type="match status" value="1"/>
</dbReference>
<evidence type="ECO:0000313" key="8">
    <source>
        <dbReference type="Proteomes" id="UP000557899"/>
    </source>
</evidence>
<feature type="non-terminal residue" evidence="7">
    <location>
        <position position="1"/>
    </location>
</feature>
<dbReference type="EMBL" id="JAAZHI010000164">
    <property type="protein sequence ID" value="NLA56235.1"/>
    <property type="molecule type" value="Genomic_DNA"/>
</dbReference>
<dbReference type="Pfam" id="PF17770">
    <property type="entry name" value="RNase_J_C"/>
    <property type="match status" value="1"/>
</dbReference>
<keyword evidence="2" id="KW-0378">Hydrolase</keyword>
<dbReference type="InterPro" id="IPR041636">
    <property type="entry name" value="RNase_J_C"/>
</dbReference>
<dbReference type="Pfam" id="PF22505">
    <property type="entry name" value="RNase_J_b_CASP"/>
    <property type="match status" value="1"/>
</dbReference>
<organism evidence="7 8">
    <name type="scientific">Corynebacterium humireducens</name>
    <dbReference type="NCBI Taxonomy" id="1223514"/>
    <lineage>
        <taxon>Bacteria</taxon>
        <taxon>Bacillati</taxon>
        <taxon>Actinomycetota</taxon>
        <taxon>Actinomycetes</taxon>
        <taxon>Mycobacteriales</taxon>
        <taxon>Corynebacteriaceae</taxon>
        <taxon>Corynebacterium</taxon>
    </lineage>
</organism>
<evidence type="ECO:0000259" key="6">
    <source>
        <dbReference type="Pfam" id="PF22505"/>
    </source>
</evidence>
<dbReference type="SUPFAM" id="SSF56281">
    <property type="entry name" value="Metallo-hydrolase/oxidoreductase"/>
    <property type="match status" value="1"/>
</dbReference>
<evidence type="ECO:0000259" key="5">
    <source>
        <dbReference type="Pfam" id="PF17770"/>
    </source>
</evidence>
<feature type="domain" description="Ribonuclease J C-terminal" evidence="5">
    <location>
        <begin position="304"/>
        <end position="406"/>
    </location>
</feature>
<evidence type="ECO:0000256" key="3">
    <source>
        <dbReference type="ARBA" id="ARBA00022833"/>
    </source>
</evidence>
<reference evidence="7 8" key="1">
    <citation type="journal article" date="2020" name="Biotechnol. Biofuels">
        <title>New insights from the biogas microbiome by comprehensive genome-resolved metagenomics of nearly 1600 species originating from multiple anaerobic digesters.</title>
        <authorList>
            <person name="Campanaro S."/>
            <person name="Treu L."/>
            <person name="Rodriguez-R L.M."/>
            <person name="Kovalovszki A."/>
            <person name="Ziels R.M."/>
            <person name="Maus I."/>
            <person name="Zhu X."/>
            <person name="Kougias P.G."/>
            <person name="Basile A."/>
            <person name="Luo G."/>
            <person name="Schluter A."/>
            <person name="Konstantinidis K.T."/>
            <person name="Angelidaki I."/>
        </authorList>
    </citation>
    <scope>NUCLEOTIDE SEQUENCE [LARGE SCALE GENOMIC DNA]</scope>
    <source>
        <strain evidence="7">AS15tlH2ME_198</strain>
    </source>
</reference>
<keyword evidence="1" id="KW-0479">Metal-binding</keyword>
<dbReference type="Gene3D" id="3.10.20.580">
    <property type="match status" value="1"/>
</dbReference>
<evidence type="ECO:0000259" key="4">
    <source>
        <dbReference type="Pfam" id="PF07521"/>
    </source>
</evidence>
<dbReference type="InterPro" id="IPR055132">
    <property type="entry name" value="RNase_J_b_CASP"/>
</dbReference>
<comment type="caution">
    <text evidence="7">The sequence shown here is derived from an EMBL/GenBank/DDBJ whole genome shotgun (WGS) entry which is preliminary data.</text>
</comment>
<dbReference type="AlphaFoldDB" id="A0A7X6PNM5"/>
<dbReference type="PANTHER" id="PTHR43694">
    <property type="entry name" value="RIBONUCLEASE J"/>
    <property type="match status" value="1"/>
</dbReference>
<dbReference type="InterPro" id="IPR042173">
    <property type="entry name" value="RNase_J_2"/>
</dbReference>
<sequence length="406" mass="44962">TTPIGTVFYTGDFKVDYTPTTVDPIELGKIAELGNNGILALISESTNAEVPGHSLSECEVGKAFKEIFSEAKGRIIVATFSSNVFRLQQVITAAEERGRKVLILGRSMLNVFEAAKSLGYLVYQPSTIIDMQSLDSLPPEEVVILATGSQGEPMSALSRLAFSEHRSTEIMEGDTVILSSSMIPGNEEAIFRVVNQLFMKGAEVIHESLSEVHASGHACQDELKQIITLTRPHYFIPSHGEFRMLYRHAELASRMGIPHERIILLKNGDILEFREGGQAVFSGYTEGAGVLIDGSGMGDVDEYVLRDRLRLADEGVVSITIVIDEAANRLYGDPVVQAKGFIYESDMNHVINLCQDKVRDIAEELWEKKKPLVSHMTSEGVRDKIQKTLFDYSRRRPVIMVSVVRI</sequence>
<evidence type="ECO:0000313" key="7">
    <source>
        <dbReference type="EMBL" id="NLA56235.1"/>
    </source>
</evidence>
<proteinExistence type="predicted"/>
<feature type="domain" description="Zn-dependent metallo-hydrolase RNA specificity" evidence="4">
    <location>
        <begin position="211"/>
        <end position="258"/>
    </location>
</feature>
<name>A0A7X6PNM5_9CORY</name>
<dbReference type="GO" id="GO:0046872">
    <property type="term" value="F:metal ion binding"/>
    <property type="evidence" value="ECO:0007669"/>
    <property type="project" value="UniProtKB-KW"/>
</dbReference>
<gene>
    <name evidence="7" type="ORF">GX859_08065</name>
</gene>
<evidence type="ECO:0000256" key="1">
    <source>
        <dbReference type="ARBA" id="ARBA00022723"/>
    </source>
</evidence>
<keyword evidence="3" id="KW-0862">Zinc</keyword>
<dbReference type="GO" id="GO:0016787">
    <property type="term" value="F:hydrolase activity"/>
    <property type="evidence" value="ECO:0007669"/>
    <property type="project" value="UniProtKB-KW"/>
</dbReference>
<feature type="domain" description="Ribonuclease J beta-CASP" evidence="6">
    <location>
        <begin position="72"/>
        <end position="197"/>
    </location>
</feature>
<dbReference type="Gene3D" id="3.40.50.10710">
    <property type="entry name" value="Metallo-hydrolase/oxidoreductase"/>
    <property type="match status" value="1"/>
</dbReference>
<accession>A0A7X6PNM5</accession>
<evidence type="ECO:0000256" key="2">
    <source>
        <dbReference type="ARBA" id="ARBA00022801"/>
    </source>
</evidence>
<dbReference type="InterPro" id="IPR011108">
    <property type="entry name" value="RMMBL"/>
</dbReference>
<dbReference type="Proteomes" id="UP000557899">
    <property type="component" value="Unassembled WGS sequence"/>
</dbReference>
<dbReference type="PANTHER" id="PTHR43694:SF1">
    <property type="entry name" value="RIBONUCLEASE J"/>
    <property type="match status" value="1"/>
</dbReference>